<geneLocation type="plasmid" evidence="1">
    <name>pFRL3</name>
</geneLocation>
<name>V9Z471_9ACTN</name>
<dbReference type="RefSeq" id="WP_024126181.1">
    <property type="nucleotide sequence ID" value="NC_023283.1"/>
</dbReference>
<gene>
    <name evidence="1" type="ORF">pFRL3_22</name>
</gene>
<proteinExistence type="predicted"/>
<keyword evidence="1" id="KW-0614">Plasmid</keyword>
<dbReference type="EMBL" id="KF602048">
    <property type="protein sequence ID" value="AHE38799.1"/>
    <property type="molecule type" value="Genomic_DNA"/>
</dbReference>
<accession>V9Z471</accession>
<evidence type="ECO:0000313" key="1">
    <source>
        <dbReference type="EMBL" id="AHE38799.1"/>
    </source>
</evidence>
<organism evidence="1">
    <name type="scientific">Streptomyces sp. FR1</name>
    <dbReference type="NCBI Taxonomy" id="349971"/>
    <lineage>
        <taxon>Bacteria</taxon>
        <taxon>Bacillati</taxon>
        <taxon>Actinomycetota</taxon>
        <taxon>Actinomycetes</taxon>
        <taxon>Kitasatosporales</taxon>
        <taxon>Streptomycetaceae</taxon>
        <taxon>Streptomyces</taxon>
    </lineage>
</organism>
<reference evidence="1" key="1">
    <citation type="submission" date="2013-09" db="EMBL/GenBank/DDBJ databases">
        <title>Complete nucleotide sequence of Streptomyces linear plasmid pFRL3.</title>
        <authorList>
            <person name="Chen Z."/>
            <person name="Fang P."/>
            <person name="Qin Z."/>
        </authorList>
    </citation>
    <scope>NUCLEOTIDE SEQUENCE</scope>
    <source>
        <plasmid evidence="1">pFRL3</plasmid>
    </source>
</reference>
<dbReference type="AlphaFoldDB" id="V9Z471"/>
<protein>
    <submittedName>
        <fullName evidence="1">Uncharacterized protein</fullName>
    </submittedName>
</protein>
<sequence>MSDTQQEIEALLEAASREQLIKAVRGALEAAEEARRPLDYGDYGVGHYRDNAVVEAERDARVGVADDVEQSLRLGLTEQAAPQPDK</sequence>